<keyword evidence="3" id="KW-1185">Reference proteome</keyword>
<accession>A0A0R3WTP0</accession>
<evidence type="ECO:0000256" key="1">
    <source>
        <dbReference type="SAM" id="MobiDB-lite"/>
    </source>
</evidence>
<evidence type="ECO:0000313" key="2">
    <source>
        <dbReference type="EMBL" id="VDM24213.1"/>
    </source>
</evidence>
<feature type="region of interest" description="Disordered" evidence="1">
    <location>
        <begin position="1"/>
        <end position="28"/>
    </location>
</feature>
<proteinExistence type="predicted"/>
<reference evidence="2 3" key="2">
    <citation type="submission" date="2018-11" db="EMBL/GenBank/DDBJ databases">
        <authorList>
            <consortium name="Pathogen Informatics"/>
        </authorList>
    </citation>
    <scope>NUCLEOTIDE SEQUENCE [LARGE SCALE GENOMIC DNA]</scope>
</reference>
<dbReference type="AlphaFoldDB" id="A0A0R3WTP0"/>
<reference evidence="4" key="1">
    <citation type="submission" date="2017-02" db="UniProtKB">
        <authorList>
            <consortium name="WormBaseParasite"/>
        </authorList>
    </citation>
    <scope>IDENTIFICATION</scope>
</reference>
<dbReference type="WBParaSite" id="TTAC_0000413001-mRNA-1">
    <property type="protein sequence ID" value="TTAC_0000413001-mRNA-1"/>
    <property type="gene ID" value="TTAC_0000413001"/>
</dbReference>
<gene>
    <name evidence="2" type="ORF">TTAC_LOCUS4115</name>
</gene>
<organism evidence="4">
    <name type="scientific">Hydatigena taeniaeformis</name>
    <name type="common">Feline tapeworm</name>
    <name type="synonym">Taenia taeniaeformis</name>
    <dbReference type="NCBI Taxonomy" id="6205"/>
    <lineage>
        <taxon>Eukaryota</taxon>
        <taxon>Metazoa</taxon>
        <taxon>Spiralia</taxon>
        <taxon>Lophotrochozoa</taxon>
        <taxon>Platyhelminthes</taxon>
        <taxon>Cestoda</taxon>
        <taxon>Eucestoda</taxon>
        <taxon>Cyclophyllidea</taxon>
        <taxon>Taeniidae</taxon>
        <taxon>Hydatigera</taxon>
    </lineage>
</organism>
<sequence length="434" mass="48311">MATKFCVINAEKSTGQPEHSPPRKLPRPHHRLRSAYIMGLFDGETQDMSVNFAARCASSTGEMSLSVSEGHYNWHGALQDEQRSRAPVSLTIYPLLTEASTSSFEASSSLIIGHHMEEDFQSHLPTSLGSTTQMEWSSRGADPPLDRPSFLPMESPVSLQREHDTVSPSPAALPCNAIHVCSLPSLDSPLHPLKMPSVTLRPDSQLIFAPCRPGLFTSATLQIELAASDGSQSEEGSGSLTSSTASRRRLSLLWRLYWRATPVCVEGVENVFSYLVPPRPLLIEPGETHHLPFSFRPPRNTPPETRFSQRWLFSFHLSRDITGPLVLDSTFNEPTQESEVLFVGDTLSVRTSSEIRVFLFQEPHQSSVPGPRTVIVKQLLKFRGVPVVFRRQDQNCQFDLINTSFDERLTVTVGQINSTAFELIKPTSTRFSIE</sequence>
<evidence type="ECO:0000313" key="3">
    <source>
        <dbReference type="Proteomes" id="UP000274429"/>
    </source>
</evidence>
<name>A0A0R3WTP0_HYDTA</name>
<dbReference type="EMBL" id="UYWX01003697">
    <property type="protein sequence ID" value="VDM24213.1"/>
    <property type="molecule type" value="Genomic_DNA"/>
</dbReference>
<dbReference type="Proteomes" id="UP000274429">
    <property type="component" value="Unassembled WGS sequence"/>
</dbReference>
<evidence type="ECO:0000313" key="4">
    <source>
        <dbReference type="WBParaSite" id="TTAC_0000413001-mRNA-1"/>
    </source>
</evidence>
<protein>
    <submittedName>
        <fullName evidence="4">Deleted in lung and esophageal cancer protein 1-like</fullName>
    </submittedName>
</protein>